<proteinExistence type="predicted"/>
<dbReference type="UniPathway" id="UPA00113">
    <property type="reaction ID" value="UER00529"/>
</dbReference>
<dbReference type="AlphaFoldDB" id="A0A0F4Z909"/>
<dbReference type="InterPro" id="IPR016181">
    <property type="entry name" value="Acyl_CoA_acyltransferase"/>
</dbReference>
<dbReference type="Gene3D" id="3.40.630.30">
    <property type="match status" value="1"/>
</dbReference>
<keyword evidence="3" id="KW-1185">Reference proteome</keyword>
<evidence type="ECO:0000313" key="3">
    <source>
        <dbReference type="Proteomes" id="UP000033483"/>
    </source>
</evidence>
<dbReference type="InterPro" id="IPR000182">
    <property type="entry name" value="GNAT_dom"/>
</dbReference>
<comment type="caution">
    <text evidence="2">The sequence shown here is derived from an EMBL/GenBank/DDBJ whole genome shotgun (WGS) entry which is preliminary data.</text>
</comment>
<evidence type="ECO:0000259" key="1">
    <source>
        <dbReference type="PROSITE" id="PS51186"/>
    </source>
</evidence>
<dbReference type="GO" id="GO:0016747">
    <property type="term" value="F:acyltransferase activity, transferring groups other than amino-acyl groups"/>
    <property type="evidence" value="ECO:0007669"/>
    <property type="project" value="InterPro"/>
</dbReference>
<feature type="domain" description="N-acetyltransferase" evidence="1">
    <location>
        <begin position="24"/>
        <end position="230"/>
    </location>
</feature>
<reference evidence="2 3" key="1">
    <citation type="submission" date="2015-03" db="EMBL/GenBank/DDBJ databases">
        <authorList>
            <person name="Radwan O."/>
            <person name="Al-Naeli F.A."/>
            <person name="Rendon G.A."/>
            <person name="Fields C."/>
        </authorList>
    </citation>
    <scope>NUCLEOTIDE SEQUENCE [LARGE SCALE GENOMIC DNA]</scope>
    <source>
        <strain evidence="2">CR-DP1</strain>
    </source>
</reference>
<dbReference type="PROSITE" id="PS51186">
    <property type="entry name" value="GNAT"/>
    <property type="match status" value="1"/>
</dbReference>
<name>A0A0F4Z909_9PEZI</name>
<dbReference type="CDD" id="cd04301">
    <property type="entry name" value="NAT_SF"/>
    <property type="match status" value="1"/>
</dbReference>
<dbReference type="Proteomes" id="UP000033483">
    <property type="component" value="Unassembled WGS sequence"/>
</dbReference>
<dbReference type="GO" id="GO:0006048">
    <property type="term" value="P:UDP-N-acetylglucosamine biosynthetic process"/>
    <property type="evidence" value="ECO:0007669"/>
    <property type="project" value="UniProtKB-UniPathway"/>
</dbReference>
<evidence type="ECO:0000313" key="2">
    <source>
        <dbReference type="EMBL" id="KKA27019.1"/>
    </source>
</evidence>
<dbReference type="OrthoDB" id="329272at2759"/>
<protein>
    <recommendedName>
        <fullName evidence="1">N-acetyltransferase domain-containing protein</fullName>
    </recommendedName>
</protein>
<dbReference type="Pfam" id="PF00583">
    <property type="entry name" value="Acetyltransf_1"/>
    <property type="match status" value="1"/>
</dbReference>
<dbReference type="EMBL" id="LAEV01001911">
    <property type="protein sequence ID" value="KKA27019.1"/>
    <property type="molecule type" value="Genomic_DNA"/>
</dbReference>
<accession>A0A0F4Z909</accession>
<organism evidence="2 3">
    <name type="scientific">Thielaviopsis punctulata</name>
    <dbReference type="NCBI Taxonomy" id="72032"/>
    <lineage>
        <taxon>Eukaryota</taxon>
        <taxon>Fungi</taxon>
        <taxon>Dikarya</taxon>
        <taxon>Ascomycota</taxon>
        <taxon>Pezizomycotina</taxon>
        <taxon>Sordariomycetes</taxon>
        <taxon>Hypocreomycetidae</taxon>
        <taxon>Microascales</taxon>
        <taxon>Ceratocystidaceae</taxon>
        <taxon>Thielaviopsis</taxon>
    </lineage>
</organism>
<gene>
    <name evidence="2" type="ORF">TD95_000515</name>
</gene>
<sequence length="233" mass="25804">MSNEIRISVLPPTDLSAYNRLLPLSAQSSIPRLFHDAMQIRTAVFVHEQNVPAEFEFDADDSRSCHFVAYSSSSSVPIGTLRIVPFPHAPHPLAGVSYIDNTPQGVSAAAAAAAQTKTFDDRQTALHDGREPYVKIGRMAVLKEMRGVGVGGKLVRAAMRWLKESPHAFDAALPQHTATEEKRRFKGLMCAHAQVQARKAWERWGFVVDEGMGTWNEEGIPHVGMFQRVDVEE</sequence>
<dbReference type="SUPFAM" id="SSF55729">
    <property type="entry name" value="Acyl-CoA N-acyltransferases (Nat)"/>
    <property type="match status" value="1"/>
</dbReference>